<protein>
    <submittedName>
        <fullName evidence="2">Uncharacterized protein LOC106779157</fullName>
    </submittedName>
</protein>
<dbReference type="KEGG" id="vra:106779157"/>
<evidence type="ECO:0000313" key="2">
    <source>
        <dbReference type="RefSeq" id="XP_014522702.1"/>
    </source>
</evidence>
<accession>A0A1S3VWY5</accession>
<gene>
    <name evidence="2" type="primary">LOC106779157</name>
</gene>
<dbReference type="PANTHER" id="PTHR35317">
    <property type="entry name" value="OS04G0629600 PROTEIN"/>
    <property type="match status" value="1"/>
</dbReference>
<sequence length="205" mass="23302">MAKVVNGMSVPQLTRKTNYDNLCLQIKALLRSQDVWNMVEEGYVEPDADEDQMVAQIAILKKTHARDGSALYFLYNAVDESGFKKIANAKSAKEAWKILEVAYKGDNRIKQVRIQALKGEFEQLKKPTNKGEGVVMIRLNPTIKHYRYSLTRINLGLLRVEILAAEEEKAEDKDEVDVVEAMKREPVSSIGMTEDKEKVEEISQK</sequence>
<dbReference type="RefSeq" id="XP_014522702.1">
    <property type="nucleotide sequence ID" value="XM_014667216.1"/>
</dbReference>
<evidence type="ECO:0000313" key="1">
    <source>
        <dbReference type="Proteomes" id="UP000087766"/>
    </source>
</evidence>
<proteinExistence type="predicted"/>
<dbReference type="AlphaFoldDB" id="A0A1S3VWY5"/>
<dbReference type="OrthoDB" id="1428514at2759"/>
<keyword evidence="1" id="KW-1185">Reference proteome</keyword>
<name>A0A1S3VWY5_VIGRR</name>
<reference evidence="2" key="1">
    <citation type="submission" date="2025-08" db="UniProtKB">
        <authorList>
            <consortium name="RefSeq"/>
        </authorList>
    </citation>
    <scope>IDENTIFICATION</scope>
    <source>
        <tissue evidence="2">Leaf</tissue>
    </source>
</reference>
<organism evidence="1 2">
    <name type="scientific">Vigna radiata var. radiata</name>
    <name type="common">Mung bean</name>
    <name type="synonym">Phaseolus aureus</name>
    <dbReference type="NCBI Taxonomy" id="3916"/>
    <lineage>
        <taxon>Eukaryota</taxon>
        <taxon>Viridiplantae</taxon>
        <taxon>Streptophyta</taxon>
        <taxon>Embryophyta</taxon>
        <taxon>Tracheophyta</taxon>
        <taxon>Spermatophyta</taxon>
        <taxon>Magnoliopsida</taxon>
        <taxon>eudicotyledons</taxon>
        <taxon>Gunneridae</taxon>
        <taxon>Pentapetalae</taxon>
        <taxon>rosids</taxon>
        <taxon>fabids</taxon>
        <taxon>Fabales</taxon>
        <taxon>Fabaceae</taxon>
        <taxon>Papilionoideae</taxon>
        <taxon>50 kb inversion clade</taxon>
        <taxon>NPAAA clade</taxon>
        <taxon>indigoferoid/millettioid clade</taxon>
        <taxon>Phaseoleae</taxon>
        <taxon>Vigna</taxon>
    </lineage>
</organism>
<dbReference type="Proteomes" id="UP000087766">
    <property type="component" value="Unplaced"/>
</dbReference>
<dbReference type="GeneID" id="106779157"/>
<dbReference type="Pfam" id="PF14223">
    <property type="entry name" value="Retrotran_gag_2"/>
    <property type="match status" value="1"/>
</dbReference>
<dbReference type="PANTHER" id="PTHR35317:SF28">
    <property type="entry name" value="ZINC FINGER, CCHC-TYPE, RIBONUCLEASE H-LIKE DOMAIN, GAG-PRE-INTEGRASE DOMAIN PROTEIN-RELATED"/>
    <property type="match status" value="1"/>
</dbReference>